<dbReference type="Gene3D" id="2.30.42.10">
    <property type="match status" value="1"/>
</dbReference>
<dbReference type="OrthoDB" id="6281275at2759"/>
<evidence type="ECO:0000313" key="1">
    <source>
        <dbReference type="EMBL" id="KOF74766.1"/>
    </source>
</evidence>
<protein>
    <submittedName>
        <fullName evidence="1">Uncharacterized protein</fullName>
    </submittedName>
</protein>
<dbReference type="AlphaFoldDB" id="A0A0L8GCL1"/>
<dbReference type="InterPro" id="IPR036034">
    <property type="entry name" value="PDZ_sf"/>
</dbReference>
<dbReference type="EMBL" id="KQ422493">
    <property type="protein sequence ID" value="KOF74766.1"/>
    <property type="molecule type" value="Genomic_DNA"/>
</dbReference>
<feature type="non-terminal residue" evidence="1">
    <location>
        <position position="1"/>
    </location>
</feature>
<accession>A0A0L8GCL1</accession>
<proteinExistence type="predicted"/>
<sequence length="72" mass="7988">LTGSTQSVLRSWSGPPLTEIVPRTEAGFGFTLRHFIVYPPESSTISQTQEIPPTNFFLWATFNSSKSNTDPN</sequence>
<name>A0A0L8GCL1_OCTBM</name>
<organism evidence="1">
    <name type="scientific">Octopus bimaculoides</name>
    <name type="common">California two-spotted octopus</name>
    <dbReference type="NCBI Taxonomy" id="37653"/>
    <lineage>
        <taxon>Eukaryota</taxon>
        <taxon>Metazoa</taxon>
        <taxon>Spiralia</taxon>
        <taxon>Lophotrochozoa</taxon>
        <taxon>Mollusca</taxon>
        <taxon>Cephalopoda</taxon>
        <taxon>Coleoidea</taxon>
        <taxon>Octopodiformes</taxon>
        <taxon>Octopoda</taxon>
        <taxon>Incirrata</taxon>
        <taxon>Octopodidae</taxon>
        <taxon>Octopus</taxon>
    </lineage>
</organism>
<gene>
    <name evidence="1" type="ORF">OCBIM_22035651mg</name>
</gene>
<reference evidence="1" key="1">
    <citation type="submission" date="2015-07" db="EMBL/GenBank/DDBJ databases">
        <title>MeaNS - Measles Nucleotide Surveillance Program.</title>
        <authorList>
            <person name="Tran T."/>
            <person name="Druce J."/>
        </authorList>
    </citation>
    <scope>NUCLEOTIDE SEQUENCE</scope>
    <source>
        <strain evidence="1">UCB-OBI-ISO-001</strain>
        <tissue evidence="1">Gonad</tissue>
    </source>
</reference>